<name>A0A843TKL4_COLES</name>
<evidence type="ECO:0000313" key="3">
    <source>
        <dbReference type="Proteomes" id="UP000652761"/>
    </source>
</evidence>
<comment type="caution">
    <text evidence="2">The sequence shown here is derived from an EMBL/GenBank/DDBJ whole genome shotgun (WGS) entry which is preliminary data.</text>
</comment>
<dbReference type="PANTHER" id="PTHR43943:SF2">
    <property type="entry name" value="DEHYDROGENASE_REDUCTASE 4"/>
    <property type="match status" value="1"/>
</dbReference>
<comment type="similarity">
    <text evidence="1">Belongs to the short-chain dehydrogenases/reductases (SDR) family.</text>
</comment>
<evidence type="ECO:0000313" key="2">
    <source>
        <dbReference type="EMBL" id="MQL69129.1"/>
    </source>
</evidence>
<dbReference type="AlphaFoldDB" id="A0A843TKL4"/>
<keyword evidence="3" id="KW-1185">Reference proteome</keyword>
<dbReference type="Proteomes" id="UP000652761">
    <property type="component" value="Unassembled WGS sequence"/>
</dbReference>
<proteinExistence type="inferred from homology"/>
<protein>
    <submittedName>
        <fullName evidence="2">Uncharacterized protein</fullName>
    </submittedName>
</protein>
<dbReference type="EMBL" id="NMUH01000029">
    <property type="protein sequence ID" value="MQL69129.1"/>
    <property type="molecule type" value="Genomic_DNA"/>
</dbReference>
<sequence>KFRHIDIIVSNAAANPTTDNILDTKESVLDKLWEINVKASILLIQPNNIPLGLASGWQRVYLKEVASRRGGPPFPRAFTSSEYALAVAGGTRSGTSVLVMRNAKTRLKRFLVISLLEGTTEIDNIARHLEEVVEGRWEVSRVLKTLFLAIDSDEGAVGCLAELGFIVASRSILRLHWWTEPLGTFPPLPLGRLRVAIEGIPVPLLSRMKVAAIIYTDDPDAMPAVVTVGTEGLTYTFQ</sequence>
<dbReference type="OrthoDB" id="1669814at2759"/>
<gene>
    <name evidence="2" type="ORF">Taro_001384</name>
</gene>
<accession>A0A843TKL4</accession>
<evidence type="ECO:0000256" key="1">
    <source>
        <dbReference type="ARBA" id="ARBA00006484"/>
    </source>
</evidence>
<dbReference type="PANTHER" id="PTHR43943">
    <property type="entry name" value="DEHYDROGENASE/REDUCTASE (SDR FAMILY) MEMBER 4"/>
    <property type="match status" value="1"/>
</dbReference>
<organism evidence="2 3">
    <name type="scientific">Colocasia esculenta</name>
    <name type="common">Wild taro</name>
    <name type="synonym">Arum esculentum</name>
    <dbReference type="NCBI Taxonomy" id="4460"/>
    <lineage>
        <taxon>Eukaryota</taxon>
        <taxon>Viridiplantae</taxon>
        <taxon>Streptophyta</taxon>
        <taxon>Embryophyta</taxon>
        <taxon>Tracheophyta</taxon>
        <taxon>Spermatophyta</taxon>
        <taxon>Magnoliopsida</taxon>
        <taxon>Liliopsida</taxon>
        <taxon>Araceae</taxon>
        <taxon>Aroideae</taxon>
        <taxon>Colocasieae</taxon>
        <taxon>Colocasia</taxon>
    </lineage>
</organism>
<reference evidence="2" key="1">
    <citation type="submission" date="2017-07" db="EMBL/GenBank/DDBJ databases">
        <title>Taro Niue Genome Assembly and Annotation.</title>
        <authorList>
            <person name="Atibalentja N."/>
            <person name="Keating K."/>
            <person name="Fields C.J."/>
        </authorList>
    </citation>
    <scope>NUCLEOTIDE SEQUENCE</scope>
    <source>
        <strain evidence="2">Niue_2</strain>
        <tissue evidence="2">Leaf</tissue>
    </source>
</reference>
<feature type="non-terminal residue" evidence="2">
    <location>
        <position position="1"/>
    </location>
</feature>